<dbReference type="GO" id="GO:0030288">
    <property type="term" value="C:outer membrane-bounded periplasmic space"/>
    <property type="evidence" value="ECO:0007669"/>
    <property type="project" value="TreeGrafter"/>
</dbReference>
<feature type="chain" id="PRO_5022141019" evidence="2">
    <location>
        <begin position="30"/>
        <end position="347"/>
    </location>
</feature>
<evidence type="ECO:0000313" key="3">
    <source>
        <dbReference type="EMBL" id="TWG35840.1"/>
    </source>
</evidence>
<dbReference type="GO" id="GO:0015888">
    <property type="term" value="P:thiamine transport"/>
    <property type="evidence" value="ECO:0007669"/>
    <property type="project" value="TreeGrafter"/>
</dbReference>
<evidence type="ECO:0000256" key="1">
    <source>
        <dbReference type="ARBA" id="ARBA00022729"/>
    </source>
</evidence>
<dbReference type="AlphaFoldDB" id="A0A561XI88"/>
<evidence type="ECO:0000313" key="4">
    <source>
        <dbReference type="Proteomes" id="UP000321485"/>
    </source>
</evidence>
<protein>
    <submittedName>
        <fullName evidence="3">Iron(III) transport system substrate-binding protein</fullName>
    </submittedName>
</protein>
<reference evidence="3 4" key="1">
    <citation type="journal article" date="2015" name="Stand. Genomic Sci.">
        <title>Genomic Encyclopedia of Bacterial and Archaeal Type Strains, Phase III: the genomes of soil and plant-associated and newly described type strains.</title>
        <authorList>
            <person name="Whitman W.B."/>
            <person name="Woyke T."/>
            <person name="Klenk H.P."/>
            <person name="Zhou Y."/>
            <person name="Lilburn T.G."/>
            <person name="Beck B.J."/>
            <person name="De Vos P."/>
            <person name="Vandamme P."/>
            <person name="Eisen J.A."/>
            <person name="Garrity G."/>
            <person name="Hugenholtz P."/>
            <person name="Kyrpides N.C."/>
        </authorList>
    </citation>
    <scope>NUCLEOTIDE SEQUENCE [LARGE SCALE GENOMIC DNA]</scope>
    <source>
        <strain evidence="3 4">DSM 64</strain>
    </source>
</reference>
<accession>A0A561XI88</accession>
<feature type="signal peptide" evidence="2">
    <location>
        <begin position="1"/>
        <end position="29"/>
    </location>
</feature>
<dbReference type="PANTHER" id="PTHR30006">
    <property type="entry name" value="THIAMINE-BINDING PERIPLASMIC PROTEIN-RELATED"/>
    <property type="match status" value="1"/>
</dbReference>
<dbReference type="InterPro" id="IPR026045">
    <property type="entry name" value="Ferric-bd"/>
</dbReference>
<comment type="caution">
    <text evidence="3">The sequence shown here is derived from an EMBL/GenBank/DDBJ whole genome shotgun (WGS) entry which is preliminary data.</text>
</comment>
<dbReference type="InterPro" id="IPR006059">
    <property type="entry name" value="SBP"/>
</dbReference>
<dbReference type="EMBL" id="VJWE01000015">
    <property type="protein sequence ID" value="TWG35840.1"/>
    <property type="molecule type" value="Genomic_DNA"/>
</dbReference>
<dbReference type="GO" id="GO:0030976">
    <property type="term" value="F:thiamine pyrophosphate binding"/>
    <property type="evidence" value="ECO:0007669"/>
    <property type="project" value="TreeGrafter"/>
</dbReference>
<dbReference type="SUPFAM" id="SSF53850">
    <property type="entry name" value="Periplasmic binding protein-like II"/>
    <property type="match status" value="1"/>
</dbReference>
<dbReference type="Pfam" id="PF13416">
    <property type="entry name" value="SBP_bac_8"/>
    <property type="match status" value="1"/>
</dbReference>
<sequence>MAIPMAFPPLHHVAAAVALAALASTSAQAQGVVNALCSTDAPWCEAAAKEFTRKTGIKVNQAHKGTGEIAAQLRAEANNPKTDIWWGGTGDPFLQAAEQGLLAEYRPAYLHDLHGWSVRQYAMSGHQVGGFYSSAIGFGYNTETLKKKKLPEPQCWSDVIKPAYKGEVEISHPASSGTAYTVIAGLVQLMGEDKAFDYLKALHKNTTTYTRSGQAQAPNVAKGEVGVGITFMFNFEKWKADKYPVKTQAPCEGTSYEVGGIALVKGARNMDNAKKYYDWLMSPEGQAVGAQVGSYQVPANKTFKMDPRIPTLDNVKLIKYDFEKYGKAAERRRLIDRWTKEVEALPR</sequence>
<proteinExistence type="predicted"/>
<dbReference type="PANTHER" id="PTHR30006:SF2">
    <property type="entry name" value="ABC TRANSPORTER SUBSTRATE-BINDING PROTEIN"/>
    <property type="match status" value="1"/>
</dbReference>
<evidence type="ECO:0000256" key="2">
    <source>
        <dbReference type="SAM" id="SignalP"/>
    </source>
</evidence>
<organism evidence="3 4">
    <name type="scientific">Acidovorax delafieldii</name>
    <name type="common">Pseudomonas delafieldii</name>
    <dbReference type="NCBI Taxonomy" id="47920"/>
    <lineage>
        <taxon>Bacteria</taxon>
        <taxon>Pseudomonadati</taxon>
        <taxon>Pseudomonadota</taxon>
        <taxon>Betaproteobacteria</taxon>
        <taxon>Burkholderiales</taxon>
        <taxon>Comamonadaceae</taxon>
        <taxon>Acidovorax</taxon>
    </lineage>
</organism>
<dbReference type="PIRSF" id="PIRSF002825">
    <property type="entry name" value="CfbpA"/>
    <property type="match status" value="1"/>
</dbReference>
<keyword evidence="1 2" id="KW-0732">Signal</keyword>
<dbReference type="CDD" id="cd13544">
    <property type="entry name" value="PBP2_Fbp_like_1"/>
    <property type="match status" value="1"/>
</dbReference>
<gene>
    <name evidence="3" type="ORF">ATF69_3406</name>
</gene>
<name>A0A561XI88_ACIDE</name>
<dbReference type="Proteomes" id="UP000321485">
    <property type="component" value="Unassembled WGS sequence"/>
</dbReference>
<dbReference type="Gene3D" id="3.40.190.10">
    <property type="entry name" value="Periplasmic binding protein-like II"/>
    <property type="match status" value="2"/>
</dbReference>
<dbReference type="GO" id="GO:0030975">
    <property type="term" value="F:thiamine binding"/>
    <property type="evidence" value="ECO:0007669"/>
    <property type="project" value="TreeGrafter"/>
</dbReference>